<organism evidence="1 3">
    <name type="scientific">Medicago truncatula</name>
    <name type="common">Barrel medic</name>
    <name type="synonym">Medicago tribuloides</name>
    <dbReference type="NCBI Taxonomy" id="3880"/>
    <lineage>
        <taxon>Eukaryota</taxon>
        <taxon>Viridiplantae</taxon>
        <taxon>Streptophyta</taxon>
        <taxon>Embryophyta</taxon>
        <taxon>Tracheophyta</taxon>
        <taxon>Spermatophyta</taxon>
        <taxon>Magnoliopsida</taxon>
        <taxon>eudicotyledons</taxon>
        <taxon>Gunneridae</taxon>
        <taxon>Pentapetalae</taxon>
        <taxon>rosids</taxon>
        <taxon>fabids</taxon>
        <taxon>Fabales</taxon>
        <taxon>Fabaceae</taxon>
        <taxon>Papilionoideae</taxon>
        <taxon>50 kb inversion clade</taxon>
        <taxon>NPAAA clade</taxon>
        <taxon>Hologalegina</taxon>
        <taxon>IRL clade</taxon>
        <taxon>Trifolieae</taxon>
        <taxon>Medicago</taxon>
    </lineage>
</organism>
<dbReference type="EnsemblPlants" id="KEH37483">
    <property type="protein sequence ID" value="KEH37483"/>
    <property type="gene ID" value="MTR_2g039683"/>
</dbReference>
<reference evidence="2" key="3">
    <citation type="submission" date="2015-04" db="UniProtKB">
        <authorList>
            <consortium name="EnsemblPlants"/>
        </authorList>
    </citation>
    <scope>IDENTIFICATION</scope>
    <source>
        <strain evidence="2">cv. Jemalong A17</strain>
    </source>
</reference>
<evidence type="ECO:0000313" key="3">
    <source>
        <dbReference type="Proteomes" id="UP000002051"/>
    </source>
</evidence>
<proteinExistence type="predicted"/>
<dbReference type="EMBL" id="CM001218">
    <property type="protein sequence ID" value="KEH37483.1"/>
    <property type="molecule type" value="Genomic_DNA"/>
</dbReference>
<reference evidence="1 3" key="1">
    <citation type="journal article" date="2011" name="Nature">
        <title>The Medicago genome provides insight into the evolution of rhizobial symbioses.</title>
        <authorList>
            <person name="Young N.D."/>
            <person name="Debelle F."/>
            <person name="Oldroyd G.E."/>
            <person name="Geurts R."/>
            <person name="Cannon S.B."/>
            <person name="Udvardi M.K."/>
            <person name="Benedito V.A."/>
            <person name="Mayer K.F."/>
            <person name="Gouzy J."/>
            <person name="Schoof H."/>
            <person name="Van de Peer Y."/>
            <person name="Proost S."/>
            <person name="Cook D.R."/>
            <person name="Meyers B.C."/>
            <person name="Spannagl M."/>
            <person name="Cheung F."/>
            <person name="De Mita S."/>
            <person name="Krishnakumar V."/>
            <person name="Gundlach H."/>
            <person name="Zhou S."/>
            <person name="Mudge J."/>
            <person name="Bharti A.K."/>
            <person name="Murray J.D."/>
            <person name="Naoumkina M.A."/>
            <person name="Rosen B."/>
            <person name="Silverstein K.A."/>
            <person name="Tang H."/>
            <person name="Rombauts S."/>
            <person name="Zhao P.X."/>
            <person name="Zhou P."/>
            <person name="Barbe V."/>
            <person name="Bardou P."/>
            <person name="Bechner M."/>
            <person name="Bellec A."/>
            <person name="Berger A."/>
            <person name="Berges H."/>
            <person name="Bidwell S."/>
            <person name="Bisseling T."/>
            <person name="Choisne N."/>
            <person name="Couloux A."/>
            <person name="Denny R."/>
            <person name="Deshpande S."/>
            <person name="Dai X."/>
            <person name="Doyle J.J."/>
            <person name="Dudez A.M."/>
            <person name="Farmer A.D."/>
            <person name="Fouteau S."/>
            <person name="Franken C."/>
            <person name="Gibelin C."/>
            <person name="Gish J."/>
            <person name="Goldstein S."/>
            <person name="Gonzalez A.J."/>
            <person name="Green P.J."/>
            <person name="Hallab A."/>
            <person name="Hartog M."/>
            <person name="Hua A."/>
            <person name="Humphray S.J."/>
            <person name="Jeong D.H."/>
            <person name="Jing Y."/>
            <person name="Jocker A."/>
            <person name="Kenton S.M."/>
            <person name="Kim D.J."/>
            <person name="Klee K."/>
            <person name="Lai H."/>
            <person name="Lang C."/>
            <person name="Lin S."/>
            <person name="Macmil S.L."/>
            <person name="Magdelenat G."/>
            <person name="Matthews L."/>
            <person name="McCorrison J."/>
            <person name="Monaghan E.L."/>
            <person name="Mun J.H."/>
            <person name="Najar F.Z."/>
            <person name="Nicholson C."/>
            <person name="Noirot C."/>
            <person name="O'Bleness M."/>
            <person name="Paule C.R."/>
            <person name="Poulain J."/>
            <person name="Prion F."/>
            <person name="Qin B."/>
            <person name="Qu C."/>
            <person name="Retzel E.F."/>
            <person name="Riddle C."/>
            <person name="Sallet E."/>
            <person name="Samain S."/>
            <person name="Samson N."/>
            <person name="Sanders I."/>
            <person name="Saurat O."/>
            <person name="Scarpelli C."/>
            <person name="Schiex T."/>
            <person name="Segurens B."/>
            <person name="Severin A.J."/>
            <person name="Sherrier D.J."/>
            <person name="Shi R."/>
            <person name="Sims S."/>
            <person name="Singer S.R."/>
            <person name="Sinharoy S."/>
            <person name="Sterck L."/>
            <person name="Viollet A."/>
            <person name="Wang B.B."/>
            <person name="Wang K."/>
            <person name="Wang M."/>
            <person name="Wang X."/>
            <person name="Warfsmann J."/>
            <person name="Weissenbach J."/>
            <person name="White D.D."/>
            <person name="White J.D."/>
            <person name="Wiley G.B."/>
            <person name="Wincker P."/>
            <person name="Xing Y."/>
            <person name="Yang L."/>
            <person name="Yao Z."/>
            <person name="Ying F."/>
            <person name="Zhai J."/>
            <person name="Zhou L."/>
            <person name="Zuber A."/>
            <person name="Denarie J."/>
            <person name="Dixon R.A."/>
            <person name="May G.D."/>
            <person name="Schwartz D.C."/>
            <person name="Rogers J."/>
            <person name="Quetier F."/>
            <person name="Town C.D."/>
            <person name="Roe B.A."/>
        </authorList>
    </citation>
    <scope>NUCLEOTIDE SEQUENCE [LARGE SCALE GENOMIC DNA]</scope>
    <source>
        <strain evidence="1">A17</strain>
        <strain evidence="2 3">cv. Jemalong A17</strain>
    </source>
</reference>
<name>A0A072V807_MEDTR</name>
<sequence>MGSDGDCGGLIHRQRQVILTVVVLYGERVDDSGSLIVTKLGLVPKDPERKIKVVETRAVRLSDPLVRLSEQVTVATRLVRFLVADWSLTSSLKRRHVRLSE</sequence>
<keyword evidence="3" id="KW-1185">Reference proteome</keyword>
<gene>
    <name evidence="1" type="ordered locus">MTR_2g039683</name>
</gene>
<dbReference type="AlphaFoldDB" id="A0A072V807"/>
<evidence type="ECO:0000313" key="1">
    <source>
        <dbReference type="EMBL" id="KEH37483.1"/>
    </source>
</evidence>
<evidence type="ECO:0000313" key="2">
    <source>
        <dbReference type="EnsemblPlants" id="KEH37483"/>
    </source>
</evidence>
<accession>A0A072V807</accession>
<protein>
    <submittedName>
        <fullName evidence="1 2">Uncharacterized protein</fullName>
    </submittedName>
</protein>
<reference evidence="1 3" key="2">
    <citation type="journal article" date="2014" name="BMC Genomics">
        <title>An improved genome release (version Mt4.0) for the model legume Medicago truncatula.</title>
        <authorList>
            <person name="Tang H."/>
            <person name="Krishnakumar V."/>
            <person name="Bidwell S."/>
            <person name="Rosen B."/>
            <person name="Chan A."/>
            <person name="Zhou S."/>
            <person name="Gentzbittel L."/>
            <person name="Childs K.L."/>
            <person name="Yandell M."/>
            <person name="Gundlach H."/>
            <person name="Mayer K.F."/>
            <person name="Schwartz D.C."/>
            <person name="Town C.D."/>
        </authorList>
    </citation>
    <scope>GENOME REANNOTATION</scope>
    <source>
        <strain evidence="1">A17</strain>
        <strain evidence="2 3">cv. Jemalong A17</strain>
    </source>
</reference>
<dbReference type="HOGENOM" id="CLU_2295842_0_0_1"/>
<dbReference type="Proteomes" id="UP000002051">
    <property type="component" value="Chromosome 2"/>
</dbReference>